<evidence type="ECO:0000313" key="1">
    <source>
        <dbReference type="EMBL" id="GAA0929444.1"/>
    </source>
</evidence>
<gene>
    <name evidence="1" type="ORF">GCM10009559_16230</name>
</gene>
<protein>
    <submittedName>
        <fullName evidence="1">Uncharacterized protein</fullName>
    </submittedName>
</protein>
<sequence>MLPAAELARFTADFTRAIEACAELDNWGLFARTINEWKAAAAIHADPELHARLTGPVDGDLGPVLRPEYRC</sequence>
<dbReference type="RefSeq" id="WP_343940609.1">
    <property type="nucleotide sequence ID" value="NZ_BAAAHP010000046.1"/>
</dbReference>
<evidence type="ECO:0000313" key="2">
    <source>
        <dbReference type="Proteomes" id="UP001499967"/>
    </source>
</evidence>
<reference evidence="1 2" key="1">
    <citation type="journal article" date="2019" name="Int. J. Syst. Evol. Microbiol.">
        <title>The Global Catalogue of Microorganisms (GCM) 10K type strain sequencing project: providing services to taxonomists for standard genome sequencing and annotation.</title>
        <authorList>
            <consortium name="The Broad Institute Genomics Platform"/>
            <consortium name="The Broad Institute Genome Sequencing Center for Infectious Disease"/>
            <person name="Wu L."/>
            <person name="Ma J."/>
        </authorList>
    </citation>
    <scope>NUCLEOTIDE SEQUENCE [LARGE SCALE GENOMIC DNA]</scope>
    <source>
        <strain evidence="1 2">JCM 11117</strain>
    </source>
</reference>
<dbReference type="Proteomes" id="UP001499967">
    <property type="component" value="Unassembled WGS sequence"/>
</dbReference>
<comment type="caution">
    <text evidence="1">The sequence shown here is derived from an EMBL/GenBank/DDBJ whole genome shotgun (WGS) entry which is preliminary data.</text>
</comment>
<accession>A0ABN1PKF4</accession>
<organism evidence="1 2">
    <name type="scientific">Pseudonocardia zijingensis</name>
    <dbReference type="NCBI Taxonomy" id="153376"/>
    <lineage>
        <taxon>Bacteria</taxon>
        <taxon>Bacillati</taxon>
        <taxon>Actinomycetota</taxon>
        <taxon>Actinomycetes</taxon>
        <taxon>Pseudonocardiales</taxon>
        <taxon>Pseudonocardiaceae</taxon>
        <taxon>Pseudonocardia</taxon>
    </lineage>
</organism>
<keyword evidence="2" id="KW-1185">Reference proteome</keyword>
<dbReference type="EMBL" id="BAAAHP010000046">
    <property type="protein sequence ID" value="GAA0929444.1"/>
    <property type="molecule type" value="Genomic_DNA"/>
</dbReference>
<name>A0ABN1PKF4_9PSEU</name>
<proteinExistence type="predicted"/>